<dbReference type="Pfam" id="PF13290">
    <property type="entry name" value="CHB_HEX_C_1"/>
    <property type="match status" value="1"/>
</dbReference>
<accession>A0A344TGD8</accession>
<dbReference type="NCBIfam" id="NF045639">
    <property type="entry name" value="GCX_COOH"/>
    <property type="match status" value="1"/>
</dbReference>
<dbReference type="EMBL" id="CP030850">
    <property type="protein sequence ID" value="AXE17709.1"/>
    <property type="molecule type" value="Genomic_DNA"/>
</dbReference>
<reference evidence="2 3" key="1">
    <citation type="submission" date="2018-07" db="EMBL/GenBank/DDBJ databases">
        <title>Genome sequencing of Runella.</title>
        <authorList>
            <person name="Baek M.-G."/>
            <person name="Yi H."/>
        </authorList>
    </citation>
    <scope>NUCLEOTIDE SEQUENCE [LARGE SCALE GENOMIC DNA]</scope>
    <source>
        <strain evidence="2 3">HYN0085</strain>
    </source>
</reference>
<dbReference type="KEGG" id="run:DR864_08145"/>
<proteinExistence type="predicted"/>
<keyword evidence="2" id="KW-0167">Capsid protein</keyword>
<dbReference type="RefSeq" id="WP_114066494.1">
    <property type="nucleotide sequence ID" value="NZ_CP030850.1"/>
</dbReference>
<dbReference type="AlphaFoldDB" id="A0A344TGD8"/>
<keyword evidence="2" id="KW-0946">Virion</keyword>
<dbReference type="InterPro" id="IPR014867">
    <property type="entry name" value="Spore_coat_CotH_CotH2/3/7"/>
</dbReference>
<keyword evidence="3" id="KW-1185">Reference proteome</keyword>
<dbReference type="InterPro" id="IPR001322">
    <property type="entry name" value="Lamin_tail_dom"/>
</dbReference>
<protein>
    <submittedName>
        <fullName evidence="2">Spore coat protein CotH</fullName>
    </submittedName>
</protein>
<sequence>MKKIILLSIFVCYSVFLSAQIKINELMASNASTITDNAGAYSDWLELYNPTASPIDLAGYYITDNFSNLMKFRFITTMGQVVVPANGYLIIWASGEVTRGAKHTSFSLSADGEVLALVLPDGSTIVDSLSFGPQWRDISYGREPNGSATFKYFSPASPGTVNLTANAYTGLAASPVFSAESGFYPSTFSLTISTTEPGGIIYYTTDGSDPSSGNLAGTNYSYKNQYPEFVGQTAGPSYTNTYRSYQYNGTPISIINRNSPVLPNVVSNISTTIKYSYTPPQADSVYKGTTVRARVYVPGKLPSEIISKIYFFTPSGLSKYTVPVISIQTTPSRLFDYTDGIYVAGKDFVDYRNGTNTSGTEKNYNRSTEIPVNFEILDTNGVKFSQNVGLRIHGSGSRDLDKKSLRFYASGAYGAPEFNYPLVPTLPFTNFKRFMLKTSGNDYERTLFRDASISQMAQGLNFENQQSRPSVMFINGEYWGIHHLMERLDEYHYANHYNINADSIEHYTGFNDNNVPEIEDDSGHWGITLNFMKNNTMSNTSNYNYIKERIDVESFIDYTVMELYVANWDWPVGNITYWRYKTPYSSTKGKGKDGRWRWALYDTDLSFEEYNENYFTKFDNPSANDYPYKYLIENTEFKNQFITRYADLINTHFQPARLLEIINAKKNVIDAEIRGNITRWQRPSTYAAWLGFVNLMTTFASLRPPIVRGHIQSRFSLTGQYDLTVNVSNPDHGYVRVNTIDILPTTPGVTASPYPWTGKYFYKSDNSISVVIRARPKPGYKFKHWVYNATILTDSVQTITATSARSYTAVFESAILSENPVPTAALLEACGYSLTAWDSTSAAGTTPAHMKFVYMADGDPGVSSAIAGYTNGAYNLTSSTRINGRNARGFSFINTGGGNNAGYPATGTGGQLGGAILALNTQDKSSVKVKWTGRTIAVGAREYGIRLQYRIGDQLAFDNLLDSNNQIIEYSRGVAGDSAVFEVELPAPLLNQPYIQLLWRYYKKNGSSSNRDELGVDNIIVESQRVLSGTSAAGASTVSDGVLFSTVSVGSSSNVLYEAKRFIELNPGFNTSQGAVFRAQINGCP</sequence>
<organism evidence="2 3">
    <name type="scientific">Runella rosea</name>
    <dbReference type="NCBI Taxonomy" id="2259595"/>
    <lineage>
        <taxon>Bacteria</taxon>
        <taxon>Pseudomonadati</taxon>
        <taxon>Bacteroidota</taxon>
        <taxon>Cytophagia</taxon>
        <taxon>Cytophagales</taxon>
        <taxon>Spirosomataceae</taxon>
        <taxon>Runella</taxon>
    </lineage>
</organism>
<dbReference type="SUPFAM" id="SSF74853">
    <property type="entry name" value="Lamin A/C globular tail domain"/>
    <property type="match status" value="1"/>
</dbReference>
<dbReference type="Pfam" id="PF00932">
    <property type="entry name" value="LTD"/>
    <property type="match status" value="1"/>
</dbReference>
<feature type="domain" description="LTD" evidence="1">
    <location>
        <begin position="15"/>
        <end position="133"/>
    </location>
</feature>
<evidence type="ECO:0000259" key="1">
    <source>
        <dbReference type="PROSITE" id="PS51841"/>
    </source>
</evidence>
<name>A0A344TGD8_9BACT</name>
<evidence type="ECO:0000313" key="2">
    <source>
        <dbReference type="EMBL" id="AXE17709.1"/>
    </source>
</evidence>
<dbReference type="InterPro" id="IPR059177">
    <property type="entry name" value="GH29D-like_dom"/>
</dbReference>
<dbReference type="OrthoDB" id="9806464at2"/>
<dbReference type="InterPro" id="IPR055015">
    <property type="entry name" value="GCX_COOH"/>
</dbReference>
<evidence type="ECO:0000313" key="3">
    <source>
        <dbReference type="Proteomes" id="UP000251993"/>
    </source>
</evidence>
<gene>
    <name evidence="2" type="ORF">DR864_08145</name>
</gene>
<dbReference type="PROSITE" id="PS51841">
    <property type="entry name" value="LTD"/>
    <property type="match status" value="1"/>
</dbReference>
<dbReference type="InterPro" id="IPR036415">
    <property type="entry name" value="Lamin_tail_dom_sf"/>
</dbReference>
<dbReference type="Pfam" id="PF08757">
    <property type="entry name" value="CotH"/>
    <property type="match status" value="1"/>
</dbReference>
<dbReference type="Proteomes" id="UP000251993">
    <property type="component" value="Chromosome"/>
</dbReference>